<dbReference type="EMBL" id="NPDZ01000008">
    <property type="protein sequence ID" value="PJZ72688.1"/>
    <property type="molecule type" value="Genomic_DNA"/>
</dbReference>
<gene>
    <name evidence="2" type="ORF">CH360_08325</name>
    <name evidence="3" type="ORF">CH373_13360</name>
</gene>
<feature type="transmembrane region" description="Helical" evidence="1">
    <location>
        <begin position="142"/>
        <end position="160"/>
    </location>
</feature>
<keyword evidence="1" id="KW-0812">Transmembrane</keyword>
<evidence type="ECO:0000313" key="3">
    <source>
        <dbReference type="EMBL" id="PJZ72688.1"/>
    </source>
</evidence>
<feature type="transmembrane region" description="Helical" evidence="1">
    <location>
        <begin position="90"/>
        <end position="109"/>
    </location>
</feature>
<evidence type="ECO:0008006" key="6">
    <source>
        <dbReference type="Google" id="ProtNLM"/>
    </source>
</evidence>
<dbReference type="OrthoDB" id="9806699at2"/>
<dbReference type="RefSeq" id="WP_100713572.1">
    <property type="nucleotide sequence ID" value="NZ_NPDY01000006.1"/>
</dbReference>
<comment type="caution">
    <text evidence="3">The sequence shown here is derived from an EMBL/GenBank/DDBJ whole genome shotgun (WGS) entry which is preliminary data.</text>
</comment>
<evidence type="ECO:0000313" key="4">
    <source>
        <dbReference type="Proteomes" id="UP000231962"/>
    </source>
</evidence>
<keyword evidence="4" id="KW-1185">Reference proteome</keyword>
<proteinExistence type="predicted"/>
<name>A0A2M9ZKW0_9LEPT</name>
<evidence type="ECO:0000313" key="5">
    <source>
        <dbReference type="Proteomes" id="UP000231990"/>
    </source>
</evidence>
<protein>
    <recommendedName>
        <fullName evidence="6">Rod shape-determining protein MreD</fullName>
    </recommendedName>
</protein>
<dbReference type="Pfam" id="PF20221">
    <property type="entry name" value="DUF6580"/>
    <property type="match status" value="1"/>
</dbReference>
<organism evidence="3 5">
    <name type="scientific">Leptospira perolatii</name>
    <dbReference type="NCBI Taxonomy" id="2023191"/>
    <lineage>
        <taxon>Bacteria</taxon>
        <taxon>Pseudomonadati</taxon>
        <taxon>Spirochaetota</taxon>
        <taxon>Spirochaetia</taxon>
        <taxon>Leptospirales</taxon>
        <taxon>Leptospiraceae</taxon>
        <taxon>Leptospira</taxon>
    </lineage>
</organism>
<accession>A0A2M9ZKW0</accession>
<feature type="transmembrane region" description="Helical" evidence="1">
    <location>
        <begin position="65"/>
        <end position="84"/>
    </location>
</feature>
<keyword evidence="1" id="KW-1133">Transmembrane helix</keyword>
<dbReference type="AlphaFoldDB" id="A0A2M9ZKW0"/>
<keyword evidence="1" id="KW-0472">Membrane</keyword>
<dbReference type="Proteomes" id="UP000231962">
    <property type="component" value="Unassembled WGS sequence"/>
</dbReference>
<sequence length="172" mass="18807">MNSSRNIAALVLLVIAFASRFIPHVPNFTPILAISLFGGVYFTDKRVAILLPLSAMLMSDLIKGFHDLIPVVYGMFALFAYVGTRIRENLSVGTVALAGLAGALSFYLVTNFFVWLTSGMYSLDLSGLLTCYVAAIPFFKNFLIGTAVYMPILFGGFYLLEKTGVVKARQEV</sequence>
<reference evidence="4 5" key="1">
    <citation type="submission" date="2017-07" db="EMBL/GenBank/DDBJ databases">
        <title>Leptospira spp. isolated from tropical soils.</title>
        <authorList>
            <person name="Thibeaux R."/>
            <person name="Iraola G."/>
            <person name="Ferres I."/>
            <person name="Bierque E."/>
            <person name="Girault D."/>
            <person name="Soupe-Gilbert M.-E."/>
            <person name="Picardeau M."/>
            <person name="Goarant C."/>
        </authorList>
    </citation>
    <scope>NUCLEOTIDE SEQUENCE [LARGE SCALE GENOMIC DNA]</scope>
    <source>
        <strain evidence="3 5">FH1-B-B1</strain>
        <strain evidence="2 4">FH1-B-C1</strain>
    </source>
</reference>
<dbReference type="Proteomes" id="UP000231990">
    <property type="component" value="Unassembled WGS sequence"/>
</dbReference>
<dbReference type="InterPro" id="IPR046487">
    <property type="entry name" value="DUF6580"/>
</dbReference>
<evidence type="ECO:0000256" key="1">
    <source>
        <dbReference type="SAM" id="Phobius"/>
    </source>
</evidence>
<evidence type="ECO:0000313" key="2">
    <source>
        <dbReference type="EMBL" id="PJZ69904.1"/>
    </source>
</evidence>
<dbReference type="EMBL" id="NPDY01000006">
    <property type="protein sequence ID" value="PJZ69904.1"/>
    <property type="molecule type" value="Genomic_DNA"/>
</dbReference>